<gene>
    <name evidence="2" type="ORF">BKE30_01185</name>
</gene>
<dbReference type="InterPro" id="IPR058511">
    <property type="entry name" value="DUF8198"/>
</dbReference>
<dbReference type="Proteomes" id="UP000192132">
    <property type="component" value="Unassembled WGS sequence"/>
</dbReference>
<comment type="caution">
    <text evidence="2">The sequence shown here is derived from an EMBL/GenBank/DDBJ whole genome shotgun (WGS) entry which is preliminary data.</text>
</comment>
<evidence type="ECO:0000313" key="2">
    <source>
        <dbReference type="EMBL" id="ONG42144.1"/>
    </source>
</evidence>
<dbReference type="NCBIfam" id="NF047641">
    <property type="entry name" value="FFLEE_fam"/>
    <property type="match status" value="1"/>
</dbReference>
<dbReference type="RefSeq" id="WP_076876833.1">
    <property type="nucleotide sequence ID" value="NZ_MLCN01000003.1"/>
</dbReference>
<dbReference type="STRING" id="1907941.BKE30_01185"/>
<proteinExistence type="predicted"/>
<dbReference type="Pfam" id="PF26621">
    <property type="entry name" value="DUF8198"/>
    <property type="match status" value="1"/>
</dbReference>
<name>A0A1S8CXS7_9GAMM</name>
<dbReference type="EMBL" id="MLCN01000003">
    <property type="protein sequence ID" value="ONG42144.1"/>
    <property type="molecule type" value="Genomic_DNA"/>
</dbReference>
<reference evidence="2 3" key="1">
    <citation type="submission" date="2016-10" db="EMBL/GenBank/DDBJ databases">
        <title>Draft Genome sequence of Alkanindiges sp. strain H1.</title>
        <authorList>
            <person name="Subhash Y."/>
            <person name="Lee S."/>
        </authorList>
    </citation>
    <scope>NUCLEOTIDE SEQUENCE [LARGE SCALE GENOMIC DNA]</scope>
    <source>
        <strain evidence="2 3">H1</strain>
    </source>
</reference>
<feature type="domain" description="DUF8198" evidence="1">
    <location>
        <begin position="20"/>
        <end position="228"/>
    </location>
</feature>
<dbReference type="InterPro" id="IPR058063">
    <property type="entry name" value="FFLEE_fam"/>
</dbReference>
<dbReference type="AlphaFoldDB" id="A0A1S8CXS7"/>
<evidence type="ECO:0000313" key="3">
    <source>
        <dbReference type="Proteomes" id="UP000192132"/>
    </source>
</evidence>
<protein>
    <recommendedName>
        <fullName evidence="1">DUF8198 domain-containing protein</fullName>
    </recommendedName>
</protein>
<dbReference type="OrthoDB" id="7957365at2"/>
<keyword evidence="3" id="KW-1185">Reference proteome</keyword>
<accession>A0A1S8CXS7</accession>
<sequence>MSAIVTLSRQFEQFKQLAFHDHPALAQQLAAVQHWQTNRMLQAHSLLFNQPRHQLMASFLTTRLYNLNDLMMLGSQLDKALQEKIKLDRFLPSAVLDAAISAFRLAYLTLKLDEQVAKYLLDQGVTTIKDEHIQQAMLALQQYNARLRQLVLLRQLSQALQHYGRSFLTQSAFRLARRTAYRREFNFLYDYLAEAFMAIRSTDSSNGFFELFIAGEKQVLVEIYNGIPVPFGQNCQPERV</sequence>
<organism evidence="2 3">
    <name type="scientific">Alkanindiges hydrocarboniclasticus</name>
    <dbReference type="NCBI Taxonomy" id="1907941"/>
    <lineage>
        <taxon>Bacteria</taxon>
        <taxon>Pseudomonadati</taxon>
        <taxon>Pseudomonadota</taxon>
        <taxon>Gammaproteobacteria</taxon>
        <taxon>Moraxellales</taxon>
        <taxon>Moraxellaceae</taxon>
        <taxon>Alkanindiges</taxon>
    </lineage>
</organism>
<evidence type="ECO:0000259" key="1">
    <source>
        <dbReference type="Pfam" id="PF26621"/>
    </source>
</evidence>